<keyword evidence="4" id="KW-0443">Lipid metabolism</keyword>
<evidence type="ECO:0000256" key="2">
    <source>
        <dbReference type="ARBA" id="ARBA00022598"/>
    </source>
</evidence>
<protein>
    <submittedName>
        <fullName evidence="7">Fatty acyl-AMP ligase</fullName>
    </submittedName>
</protein>
<organism evidence="7 8">
    <name type="scientific">Lipingzhangella rawalii</name>
    <dbReference type="NCBI Taxonomy" id="2055835"/>
    <lineage>
        <taxon>Bacteria</taxon>
        <taxon>Bacillati</taxon>
        <taxon>Actinomycetota</taxon>
        <taxon>Actinomycetes</taxon>
        <taxon>Streptosporangiales</taxon>
        <taxon>Nocardiopsidaceae</taxon>
        <taxon>Lipingzhangella</taxon>
    </lineage>
</organism>
<dbReference type="InterPro" id="IPR020845">
    <property type="entry name" value="AMP-binding_CS"/>
</dbReference>
<proteinExistence type="inferred from homology"/>
<dbReference type="PANTHER" id="PTHR22754:SF32">
    <property type="entry name" value="DISCO-INTERACTING PROTEIN 2"/>
    <property type="match status" value="1"/>
</dbReference>
<dbReference type="InterPro" id="IPR045851">
    <property type="entry name" value="AMP-bd_C_sf"/>
</dbReference>
<comment type="similarity">
    <text evidence="1">Belongs to the ATP-dependent AMP-binding enzyme family.</text>
</comment>
<name>A0ABU2H6J6_9ACTN</name>
<dbReference type="CDD" id="cd05931">
    <property type="entry name" value="FAAL"/>
    <property type="match status" value="1"/>
</dbReference>
<gene>
    <name evidence="7" type="ORF">RIF23_11410</name>
</gene>
<accession>A0ABU2H6J6</accession>
<evidence type="ECO:0000256" key="4">
    <source>
        <dbReference type="ARBA" id="ARBA00023098"/>
    </source>
</evidence>
<dbReference type="PROSITE" id="PS00455">
    <property type="entry name" value="AMP_BINDING"/>
    <property type="match status" value="1"/>
</dbReference>
<dbReference type="Gene3D" id="3.30.300.30">
    <property type="match status" value="1"/>
</dbReference>
<dbReference type="GO" id="GO:0016874">
    <property type="term" value="F:ligase activity"/>
    <property type="evidence" value="ECO:0007669"/>
    <property type="project" value="UniProtKB-KW"/>
</dbReference>
<dbReference type="PANTHER" id="PTHR22754">
    <property type="entry name" value="DISCO-INTERACTING PROTEIN 2 DIP2 -RELATED"/>
    <property type="match status" value="1"/>
</dbReference>
<dbReference type="InterPro" id="IPR025110">
    <property type="entry name" value="AMP-bd_C"/>
</dbReference>
<evidence type="ECO:0000259" key="6">
    <source>
        <dbReference type="Pfam" id="PF23024"/>
    </source>
</evidence>
<dbReference type="EMBL" id="JAVLVT010000005">
    <property type="protein sequence ID" value="MDS1270906.1"/>
    <property type="molecule type" value="Genomic_DNA"/>
</dbReference>
<dbReference type="Gene3D" id="3.40.50.12780">
    <property type="entry name" value="N-terminal domain of ligase-like"/>
    <property type="match status" value="1"/>
</dbReference>
<comment type="caution">
    <text evidence="7">The sequence shown here is derived from an EMBL/GenBank/DDBJ whole genome shotgun (WGS) entry which is preliminary data.</text>
</comment>
<dbReference type="Proteomes" id="UP001250214">
    <property type="component" value="Unassembled WGS sequence"/>
</dbReference>
<sequence length="596" mass="64802">MQESFTAHVRAQVRRYGDERGYVYLRERNNALEPERLSFAELDHDARRTAQFLLDSQDDNRPVILLFPPGLDFVRAFFGCLYAGIPAVPVPVPEDSRSLGRVAAIVRDTSASTIVTTSDMAAATRGQLDTILPPGSLTVAAVGETGNDPDTSAVPTTVAPDTVAFLQYTSGSTSAPKGVMVTHGNLLHNEEEIRRQVGTDDNLLLAGWLPHFHDMGLIGMLLHPIYVGGSCVFMSPTTFLRRPVRWLEAISEWRASLTVAPDFAYELCSRVVSEPQNHRLDLSCLTAALNGAEPVRSSTLHKFTDRFAPVGLRPDVFVACYGMAESTLMATTTPTGQRATVLPADRRALEHNEVRASTEQDDPSDPVDLVGCGRPGSLDVRIVDPERHTPREPGQVGEIWIRGGSVAAGYWKQPEESEKVFRAQTAYGAGPYLRTGDLGALVDGELYVTGRLKDLIIINGRNLYPQEIEYTVRELHPALASGSGAVFPVDADREYIVVVQEFKKGLLKDVSLEELAARIKVAVRASFGVHSPAVILTNRGTVPRTTSGKVQRHAMRSMFLQGRIMAQHENLPPAVDTARAEHGVAAANVSATGPAS</sequence>
<dbReference type="InterPro" id="IPR042099">
    <property type="entry name" value="ANL_N_sf"/>
</dbReference>
<dbReference type="InterPro" id="IPR040097">
    <property type="entry name" value="FAAL/FAAC"/>
</dbReference>
<evidence type="ECO:0000256" key="3">
    <source>
        <dbReference type="ARBA" id="ARBA00022832"/>
    </source>
</evidence>
<keyword evidence="3" id="KW-0276">Fatty acid metabolism</keyword>
<keyword evidence="2 7" id="KW-0436">Ligase</keyword>
<evidence type="ECO:0000256" key="1">
    <source>
        <dbReference type="ARBA" id="ARBA00006432"/>
    </source>
</evidence>
<feature type="domain" description="AMP-binding enzyme C-terminal" evidence="6">
    <location>
        <begin position="454"/>
        <end position="568"/>
    </location>
</feature>
<keyword evidence="8" id="KW-1185">Reference proteome</keyword>
<dbReference type="SUPFAM" id="SSF56801">
    <property type="entry name" value="Acetyl-CoA synthetase-like"/>
    <property type="match status" value="1"/>
</dbReference>
<evidence type="ECO:0000259" key="5">
    <source>
        <dbReference type="Pfam" id="PF00501"/>
    </source>
</evidence>
<dbReference type="Pfam" id="PF23024">
    <property type="entry name" value="AMP-dom_DIP2-like"/>
    <property type="match status" value="1"/>
</dbReference>
<dbReference type="Pfam" id="PF00501">
    <property type="entry name" value="AMP-binding"/>
    <property type="match status" value="1"/>
</dbReference>
<evidence type="ECO:0000313" key="8">
    <source>
        <dbReference type="Proteomes" id="UP001250214"/>
    </source>
</evidence>
<feature type="domain" description="AMP-dependent synthetase/ligase" evidence="5">
    <location>
        <begin position="10"/>
        <end position="411"/>
    </location>
</feature>
<evidence type="ECO:0000313" key="7">
    <source>
        <dbReference type="EMBL" id="MDS1270906.1"/>
    </source>
</evidence>
<dbReference type="InterPro" id="IPR000873">
    <property type="entry name" value="AMP-dep_synth/lig_dom"/>
</dbReference>
<reference evidence="8" key="1">
    <citation type="submission" date="2023-07" db="EMBL/GenBank/DDBJ databases">
        <title>Novel species in the genus Lipingzhangella isolated from Sambhar Salt Lake.</title>
        <authorList>
            <person name="Jiya N."/>
            <person name="Kajale S."/>
            <person name="Sharma A."/>
        </authorList>
    </citation>
    <scope>NUCLEOTIDE SEQUENCE [LARGE SCALE GENOMIC DNA]</scope>
    <source>
        <strain evidence="8">LS1_29</strain>
    </source>
</reference>
<dbReference type="RefSeq" id="WP_310912460.1">
    <property type="nucleotide sequence ID" value="NZ_JAVLVT010000005.1"/>
</dbReference>